<dbReference type="AlphaFoldDB" id="A0AAU8J6E6"/>
<dbReference type="EMBL" id="CP159837">
    <property type="protein sequence ID" value="XCM34726.1"/>
    <property type="molecule type" value="Genomic_DNA"/>
</dbReference>
<sequence>MARKGRIWSQSKRPVSNLNLTINEIIAALSTLSQHLTPRILNQLTVIAEAVLAMTGRVTMLARLVPLGLKGWDLSDGKAFFWRKISMAAPEKVE</sequence>
<evidence type="ECO:0000313" key="1">
    <source>
        <dbReference type="EMBL" id="XCM34726.1"/>
    </source>
</evidence>
<dbReference type="RefSeq" id="WP_054466922.1">
    <property type="nucleotide sequence ID" value="NZ_CP159837.1"/>
</dbReference>
<protein>
    <recommendedName>
        <fullName evidence="2">Transposase</fullName>
    </recommendedName>
</protein>
<reference evidence="1" key="1">
    <citation type="submission" date="2024-07" db="EMBL/GenBank/DDBJ databases">
        <authorList>
            <person name="Kim Y.J."/>
            <person name="Jeong J.Y."/>
        </authorList>
    </citation>
    <scope>NUCLEOTIDE SEQUENCE</scope>
    <source>
        <strain evidence="1">GIHE-MW2</strain>
    </source>
</reference>
<organism evidence="1">
    <name type="scientific">Planktothricoides raciborskii GIHE-MW2</name>
    <dbReference type="NCBI Taxonomy" id="2792601"/>
    <lineage>
        <taxon>Bacteria</taxon>
        <taxon>Bacillati</taxon>
        <taxon>Cyanobacteriota</taxon>
        <taxon>Cyanophyceae</taxon>
        <taxon>Oscillatoriophycideae</taxon>
        <taxon>Oscillatoriales</taxon>
        <taxon>Oscillatoriaceae</taxon>
        <taxon>Planktothricoides</taxon>
    </lineage>
</organism>
<gene>
    <name evidence="1" type="ORF">ABWT76_003358</name>
</gene>
<accession>A0AAU8J6E6</accession>
<evidence type="ECO:0008006" key="2">
    <source>
        <dbReference type="Google" id="ProtNLM"/>
    </source>
</evidence>
<proteinExistence type="predicted"/>
<name>A0AAU8J6E6_9CYAN</name>